<evidence type="ECO:0000259" key="1">
    <source>
        <dbReference type="Pfam" id="PF12215"/>
    </source>
</evidence>
<evidence type="ECO:0000313" key="3">
    <source>
        <dbReference type="Proteomes" id="UP001431783"/>
    </source>
</evidence>
<dbReference type="PANTHER" id="PTHR12654">
    <property type="entry name" value="BILE ACID BETA-GLUCOSIDASE-RELATED"/>
    <property type="match status" value="1"/>
</dbReference>
<accession>A0AAW1UXG4</accession>
<dbReference type="InterPro" id="IPR024462">
    <property type="entry name" value="GH116_N"/>
</dbReference>
<gene>
    <name evidence="2" type="ORF">WA026_005216</name>
</gene>
<dbReference type="GO" id="GO:0008422">
    <property type="term" value="F:beta-glucosidase activity"/>
    <property type="evidence" value="ECO:0007669"/>
    <property type="project" value="TreeGrafter"/>
</dbReference>
<name>A0AAW1UXG4_9CUCU</name>
<reference evidence="2 3" key="1">
    <citation type="submission" date="2023-03" db="EMBL/GenBank/DDBJ databases">
        <title>Genome insight into feeding habits of ladybird beetles.</title>
        <authorList>
            <person name="Li H.-S."/>
            <person name="Huang Y.-H."/>
            <person name="Pang H."/>
        </authorList>
    </citation>
    <scope>NUCLEOTIDE SEQUENCE [LARGE SCALE GENOMIC DNA]</scope>
    <source>
        <strain evidence="2">SYSU_2023b</strain>
        <tissue evidence="2">Whole body</tissue>
    </source>
</reference>
<proteinExistence type="predicted"/>
<dbReference type="EMBL" id="JARQZJ010000092">
    <property type="protein sequence ID" value="KAK9884264.1"/>
    <property type="molecule type" value="Genomic_DNA"/>
</dbReference>
<feature type="domain" description="Glycosyl-hydrolase family 116 N-terminal" evidence="1">
    <location>
        <begin position="86"/>
        <end position="149"/>
    </location>
</feature>
<evidence type="ECO:0000313" key="2">
    <source>
        <dbReference type="EMBL" id="KAK9884264.1"/>
    </source>
</evidence>
<sequence length="155" mass="17623">MSSKGNPTKSMGDISENKIPSYGLKLKLDHEYPENRSQRFIPNLRTIWTLLPLILRYIIFYIKCKLTGKSIIMDYIHPAKAKLIYGVPIGGIGSGTIGRGFRGEFCRFQMKPGLYECNTVEANQFIITIKDEHQKTIFQSLLSTFPKSHSNHGKV</sequence>
<dbReference type="InterPro" id="IPR052566">
    <property type="entry name" value="Non-lysos_glucosylceramidase"/>
</dbReference>
<dbReference type="AlphaFoldDB" id="A0AAW1UXG4"/>
<keyword evidence="3" id="KW-1185">Reference proteome</keyword>
<comment type="caution">
    <text evidence="2">The sequence shown here is derived from an EMBL/GenBank/DDBJ whole genome shotgun (WGS) entry which is preliminary data.</text>
</comment>
<dbReference type="PANTHER" id="PTHR12654:SF0">
    <property type="entry name" value="NON-LYSOSOMAL GLUCOSYLCERAMIDASE"/>
    <property type="match status" value="1"/>
</dbReference>
<protein>
    <recommendedName>
        <fullName evidence="1">Glycosyl-hydrolase family 116 N-terminal domain-containing protein</fullName>
    </recommendedName>
</protein>
<organism evidence="2 3">
    <name type="scientific">Henosepilachna vigintioctopunctata</name>
    <dbReference type="NCBI Taxonomy" id="420089"/>
    <lineage>
        <taxon>Eukaryota</taxon>
        <taxon>Metazoa</taxon>
        <taxon>Ecdysozoa</taxon>
        <taxon>Arthropoda</taxon>
        <taxon>Hexapoda</taxon>
        <taxon>Insecta</taxon>
        <taxon>Pterygota</taxon>
        <taxon>Neoptera</taxon>
        <taxon>Endopterygota</taxon>
        <taxon>Coleoptera</taxon>
        <taxon>Polyphaga</taxon>
        <taxon>Cucujiformia</taxon>
        <taxon>Coccinelloidea</taxon>
        <taxon>Coccinellidae</taxon>
        <taxon>Epilachninae</taxon>
        <taxon>Epilachnini</taxon>
        <taxon>Henosepilachna</taxon>
    </lineage>
</organism>
<dbReference type="Pfam" id="PF12215">
    <property type="entry name" value="Glyco_hydr_116N"/>
    <property type="match status" value="1"/>
</dbReference>
<dbReference type="Proteomes" id="UP001431783">
    <property type="component" value="Unassembled WGS sequence"/>
</dbReference>